<keyword evidence="12" id="KW-1185">Reference proteome</keyword>
<dbReference type="InterPro" id="IPR007387">
    <property type="entry name" value="TRAP_DctQ"/>
</dbReference>
<evidence type="ECO:0000256" key="2">
    <source>
        <dbReference type="ARBA" id="ARBA00022448"/>
    </source>
</evidence>
<proteinExistence type="inferred from homology"/>
<comment type="subunit">
    <text evidence="9">The complex comprises the extracytoplasmic solute receptor protein and the two transmembrane proteins.</text>
</comment>
<feature type="transmembrane region" description="Helical" evidence="9">
    <location>
        <begin position="20"/>
        <end position="42"/>
    </location>
</feature>
<evidence type="ECO:0000259" key="10">
    <source>
        <dbReference type="Pfam" id="PF04290"/>
    </source>
</evidence>
<sequence length="191" mass="21277">MTPSDSPAAGEAPSLWRRFTAAYASLLSHLVVASVAILIIPVSLQIFSRHTALIPSYIWTEEMARFLFIWTISIGAMIGVRESTHFEVDVMPELPPRAEAVARLVGRFGTLLLACVFIFAGIKFVEFAWWRTSELADLPLWLIHLPWPLMGVTWIVFLGEQMWDDLLIAAGRKAPPVKPAVHDIEAGTLNL</sequence>
<feature type="transmembrane region" description="Helical" evidence="9">
    <location>
        <begin position="138"/>
        <end position="157"/>
    </location>
</feature>
<keyword evidence="5 9" id="KW-0812">Transmembrane</keyword>
<feature type="transmembrane region" description="Helical" evidence="9">
    <location>
        <begin position="63"/>
        <end position="80"/>
    </location>
</feature>
<dbReference type="EMBL" id="CP027668">
    <property type="protein sequence ID" value="AVO43725.1"/>
    <property type="molecule type" value="Genomic_DNA"/>
</dbReference>
<evidence type="ECO:0000256" key="1">
    <source>
        <dbReference type="ARBA" id="ARBA00004429"/>
    </source>
</evidence>
<evidence type="ECO:0000256" key="6">
    <source>
        <dbReference type="ARBA" id="ARBA00022989"/>
    </source>
</evidence>
<name>A0A2S0N6G8_9HYPH</name>
<comment type="subcellular location">
    <subcellularLocation>
        <location evidence="1 9">Cell inner membrane</location>
        <topology evidence="1 9">Multi-pass membrane protein</topology>
    </subcellularLocation>
</comment>
<keyword evidence="3" id="KW-1003">Cell membrane</keyword>
<evidence type="ECO:0000313" key="11">
    <source>
        <dbReference type="EMBL" id="AVO43725.1"/>
    </source>
</evidence>
<protein>
    <recommendedName>
        <fullName evidence="9">TRAP transporter small permease protein</fullName>
    </recommendedName>
</protein>
<evidence type="ECO:0000313" key="12">
    <source>
        <dbReference type="Proteomes" id="UP000237889"/>
    </source>
</evidence>
<evidence type="ECO:0000256" key="8">
    <source>
        <dbReference type="ARBA" id="ARBA00038436"/>
    </source>
</evidence>
<dbReference type="GO" id="GO:0005886">
    <property type="term" value="C:plasma membrane"/>
    <property type="evidence" value="ECO:0007669"/>
    <property type="project" value="UniProtKB-SubCell"/>
</dbReference>
<dbReference type="KEGG" id="phr:C6569_00780"/>
<evidence type="ECO:0000256" key="4">
    <source>
        <dbReference type="ARBA" id="ARBA00022519"/>
    </source>
</evidence>
<evidence type="ECO:0000256" key="7">
    <source>
        <dbReference type="ARBA" id="ARBA00023136"/>
    </source>
</evidence>
<dbReference type="GO" id="GO:0015740">
    <property type="term" value="P:C4-dicarboxylate transport"/>
    <property type="evidence" value="ECO:0007669"/>
    <property type="project" value="TreeGrafter"/>
</dbReference>
<feature type="domain" description="Tripartite ATP-independent periplasmic transporters DctQ component" evidence="10">
    <location>
        <begin position="39"/>
        <end position="166"/>
    </location>
</feature>
<feature type="transmembrane region" description="Helical" evidence="9">
    <location>
        <begin position="100"/>
        <end position="126"/>
    </location>
</feature>
<dbReference type="InterPro" id="IPR055348">
    <property type="entry name" value="DctQ"/>
</dbReference>
<dbReference type="Pfam" id="PF04290">
    <property type="entry name" value="DctQ"/>
    <property type="match status" value="1"/>
</dbReference>
<dbReference type="PANTHER" id="PTHR35011:SF2">
    <property type="entry name" value="2,3-DIKETO-L-GULONATE TRAP TRANSPORTER SMALL PERMEASE PROTEIN YIAM"/>
    <property type="match status" value="1"/>
</dbReference>
<accession>A0A2S0N6G8</accession>
<dbReference type="AlphaFoldDB" id="A0A2S0N6G8"/>
<dbReference type="Proteomes" id="UP000237889">
    <property type="component" value="Chromosome"/>
</dbReference>
<reference evidence="11 12" key="1">
    <citation type="submission" date="2018-03" db="EMBL/GenBank/DDBJ databases">
        <title>Genome sequencing of Phreatobacter sp.</title>
        <authorList>
            <person name="Kim S.-J."/>
            <person name="Heo J."/>
            <person name="Kwon S.-W."/>
        </authorList>
    </citation>
    <scope>NUCLEOTIDE SEQUENCE [LARGE SCALE GENOMIC DNA]</scope>
    <source>
        <strain evidence="11 12">S-12</strain>
    </source>
</reference>
<dbReference type="RefSeq" id="WP_106747055.1">
    <property type="nucleotide sequence ID" value="NZ_CP027668.1"/>
</dbReference>
<gene>
    <name evidence="11" type="ORF">C6569_00780</name>
</gene>
<dbReference type="PANTHER" id="PTHR35011">
    <property type="entry name" value="2,3-DIKETO-L-GULONATE TRAP TRANSPORTER SMALL PERMEASE PROTEIN YIAM"/>
    <property type="match status" value="1"/>
</dbReference>
<dbReference type="GO" id="GO:0022857">
    <property type="term" value="F:transmembrane transporter activity"/>
    <property type="evidence" value="ECO:0007669"/>
    <property type="project" value="UniProtKB-UniRule"/>
</dbReference>
<keyword evidence="4 9" id="KW-0997">Cell inner membrane</keyword>
<keyword evidence="7 9" id="KW-0472">Membrane</keyword>
<comment type="function">
    <text evidence="9">Part of the tripartite ATP-independent periplasmic (TRAP) transport system.</text>
</comment>
<evidence type="ECO:0000256" key="5">
    <source>
        <dbReference type="ARBA" id="ARBA00022692"/>
    </source>
</evidence>
<evidence type="ECO:0000256" key="3">
    <source>
        <dbReference type="ARBA" id="ARBA00022475"/>
    </source>
</evidence>
<comment type="similarity">
    <text evidence="8 9">Belongs to the TRAP transporter small permease family.</text>
</comment>
<evidence type="ECO:0000256" key="9">
    <source>
        <dbReference type="RuleBase" id="RU369079"/>
    </source>
</evidence>
<dbReference type="OrthoDB" id="7843639at2"/>
<organism evidence="11 12">
    <name type="scientific">Phreatobacter cathodiphilus</name>
    <dbReference type="NCBI Taxonomy" id="1868589"/>
    <lineage>
        <taxon>Bacteria</taxon>
        <taxon>Pseudomonadati</taxon>
        <taxon>Pseudomonadota</taxon>
        <taxon>Alphaproteobacteria</taxon>
        <taxon>Hyphomicrobiales</taxon>
        <taxon>Phreatobacteraceae</taxon>
        <taxon>Phreatobacter</taxon>
    </lineage>
</organism>
<keyword evidence="2 9" id="KW-0813">Transport</keyword>
<keyword evidence="6 9" id="KW-1133">Transmembrane helix</keyword>